<evidence type="ECO:0000256" key="5">
    <source>
        <dbReference type="ARBA" id="ARBA00023211"/>
    </source>
</evidence>
<feature type="compositionally biased region" description="Polar residues" evidence="7">
    <location>
        <begin position="657"/>
        <end position="670"/>
    </location>
</feature>
<dbReference type="STRING" id="133412.A0A1R1YHE7"/>
<organism evidence="11 12">
    <name type="scientific">Smittium culicis</name>
    <dbReference type="NCBI Taxonomy" id="133412"/>
    <lineage>
        <taxon>Eukaryota</taxon>
        <taxon>Fungi</taxon>
        <taxon>Fungi incertae sedis</taxon>
        <taxon>Zoopagomycota</taxon>
        <taxon>Kickxellomycotina</taxon>
        <taxon>Harpellomycetes</taxon>
        <taxon>Harpellales</taxon>
        <taxon>Legeriomycetaceae</taxon>
        <taxon>Smittium</taxon>
    </lineage>
</organism>
<dbReference type="GO" id="GO:0046872">
    <property type="term" value="F:metal ion binding"/>
    <property type="evidence" value="ECO:0007669"/>
    <property type="project" value="UniProtKB-KW"/>
</dbReference>
<dbReference type="InterPro" id="IPR029149">
    <property type="entry name" value="Creatin/AminoP/Spt16_N"/>
</dbReference>
<evidence type="ECO:0000256" key="2">
    <source>
        <dbReference type="ARBA" id="ARBA00008766"/>
    </source>
</evidence>
<comment type="similarity">
    <text evidence="2 6">Belongs to the peptidase M24B family.</text>
</comment>
<evidence type="ECO:0000259" key="9">
    <source>
        <dbReference type="Pfam" id="PF01321"/>
    </source>
</evidence>
<dbReference type="InterPro" id="IPR001131">
    <property type="entry name" value="Peptidase_M24B_aminopep-P_CS"/>
</dbReference>
<feature type="region of interest" description="Disordered" evidence="7">
    <location>
        <begin position="709"/>
        <end position="758"/>
    </location>
</feature>
<dbReference type="CDD" id="cd01085">
    <property type="entry name" value="APP"/>
    <property type="match status" value="1"/>
</dbReference>
<evidence type="ECO:0000313" key="11">
    <source>
        <dbReference type="EMBL" id="OMJ26337.1"/>
    </source>
</evidence>
<evidence type="ECO:0000256" key="7">
    <source>
        <dbReference type="SAM" id="MobiDB-lite"/>
    </source>
</evidence>
<dbReference type="Pfam" id="PF16189">
    <property type="entry name" value="Creatinase_N_2"/>
    <property type="match status" value="1"/>
</dbReference>
<reference evidence="11 12" key="1">
    <citation type="submission" date="2017-01" db="EMBL/GenBank/DDBJ databases">
        <authorList>
            <person name="Mah S.A."/>
            <person name="Swanson W.J."/>
            <person name="Moy G.W."/>
            <person name="Vacquier V.D."/>
        </authorList>
    </citation>
    <scope>NUCLEOTIDE SEQUENCE [LARGE SCALE GENOMIC DNA]</scope>
    <source>
        <strain evidence="11 12">GSMNP</strain>
    </source>
</reference>
<evidence type="ECO:0000313" key="12">
    <source>
        <dbReference type="Proteomes" id="UP000187283"/>
    </source>
</evidence>
<dbReference type="InterPro" id="IPR000994">
    <property type="entry name" value="Pept_M24"/>
</dbReference>
<dbReference type="GO" id="GO:0005737">
    <property type="term" value="C:cytoplasm"/>
    <property type="evidence" value="ECO:0007669"/>
    <property type="project" value="UniProtKB-ARBA"/>
</dbReference>
<feature type="region of interest" description="Disordered" evidence="7">
    <location>
        <begin position="790"/>
        <end position="836"/>
    </location>
</feature>
<feature type="compositionally biased region" description="Basic residues" evidence="7">
    <location>
        <begin position="808"/>
        <end position="829"/>
    </location>
</feature>
<dbReference type="SUPFAM" id="SSF53092">
    <property type="entry name" value="Creatinase/prolidase N-terminal domain"/>
    <property type="match status" value="1"/>
</dbReference>
<name>A0A1R1YHE7_9FUNG</name>
<dbReference type="FunFam" id="3.40.350.10:FF:000003">
    <property type="entry name" value="Xaa-pro aminopeptidase P"/>
    <property type="match status" value="1"/>
</dbReference>
<feature type="compositionally biased region" description="Polar residues" evidence="7">
    <location>
        <begin position="616"/>
        <end position="633"/>
    </location>
</feature>
<dbReference type="FunFam" id="3.90.230.10:FF:000007">
    <property type="entry name" value="Xaa-Pro aminopeptidase P"/>
    <property type="match status" value="1"/>
</dbReference>
<dbReference type="Pfam" id="PF00557">
    <property type="entry name" value="Peptidase_M24"/>
    <property type="match status" value="1"/>
</dbReference>
<evidence type="ECO:0000259" key="10">
    <source>
        <dbReference type="Pfam" id="PF16188"/>
    </source>
</evidence>
<dbReference type="SUPFAM" id="SSF56112">
    <property type="entry name" value="Protein kinase-like (PK-like)"/>
    <property type="match status" value="1"/>
</dbReference>
<dbReference type="InterPro" id="IPR036005">
    <property type="entry name" value="Creatinase/aminopeptidase-like"/>
</dbReference>
<dbReference type="Proteomes" id="UP000187283">
    <property type="component" value="Unassembled WGS sequence"/>
</dbReference>
<evidence type="ECO:0000256" key="4">
    <source>
        <dbReference type="ARBA" id="ARBA00022801"/>
    </source>
</evidence>
<feature type="domain" description="Creatinase N-terminal" evidence="9">
    <location>
        <begin position="15"/>
        <end position="148"/>
    </location>
</feature>
<evidence type="ECO:0000256" key="1">
    <source>
        <dbReference type="ARBA" id="ARBA00001936"/>
    </source>
</evidence>
<accession>A0A1R1YHE7</accession>
<sequence length="1870" mass="209980">MSEISDSLPVNTTARLEKLRALFSDPDNSIDAYVIPSEDAHQSEYVASCDMRREFISGFSGSAGAAVVTMNSANLFTDGRYFLQARKQMDSNWTLMKVGVPGVPTISKFLSELPSNSRIGIDPTLISSSEAERFMGEFKKSGNVLIPIKKNLVDSIWEDKPPTPTNPVFHLDLRYSGKSWSDKVSEVRDEIKNSNATGLLVAALDQIAWLFNLRGSDIMYNPLFFSYAFVTMDSVTLFMDKSKLTDDALNSLDGVEILPYNSVFDKLKEIVPTLEQTKSKVLVDNSVNWALVHTLGKDNIIQKMSPITVYKSIKNEVELNGMRQCHIRDGVAMVKWYTWLEHELVYNGGNLRLSECDVADKLEQFRREQKDNVGLSFDTISSVGPNAAVIHYSPTRGSDSKLDISQIYLVDSGGQYYDGTTDVTRTWHFGTPTEFERDCYTRVLKGYIALDSVVFPEGTTGYVLDPFARSSLWEAGLDYRHGTGHGVGSFLNVHEGPHGIAVRPANLETGLRAGMIVTNEPGYYEDGKFGIRIENTCEVVSVNTANNFGGTKFLQLKPLTLCPIQRKLITSTLMSAKNIEWFNAYHKRVWDTLSPHFEKDSPDPDSLLEKQFPIKTESQNGKNQIKVTTPNTRGSKRKNPLELPYQEPNKKSRNNKKNALNTAEMNFSDSSETEVKTPKIPATPKSSFSNLVLSSPLIRSSQINSAIPQSMLKEKKDQNIKPKAKSKAIPKSKPKLKSKTKKNSDPKEVPKSLSPATPERILQIHIENTNLQNKKILEKSKIDSAIKNIETLSPKLPTPEKQQEASNKKKPKRKVTKKPSARALPKRSTRSTTKESFPKINTYISNHDLDAKGDLKGLVDLYPKLDIDTINQEYPSSFVSVNIDNDVKLNDLYNIESGSLFEENSIRKISHDRFGSKMYIYNSLSIDTKFKNSQNDISNVSSLNSSANSESSLKITTNDGILFHPDINEQKTDSTEISTSGEFYFGGEESLLEMNDKSVSPKISESIIKSNFLTTRKSSRKIKSNRLNPLNLNYNKMKLMKQNTSKPIPLDNGNVHNHETQAHIANTNNELKPLNDDYSGTAPEGLINTNSSIDNISNASTSDLPCQNYNLKRVDSGLDLSQQIALEIKIPDTDLMINFDNNSSDTLPENNADFGEMKKISSPASIAEEFGLENLCNLQTEISYNMNDSSNPQQIIDQDSANIEKHIDLKVINSKTELDQLQPPDSLTSTIPAEAEINYSNLLFSPTTKSQPRIDLTQTIRRSRRAQYERQKSRDDYVELINLQKSIKKQTVNNLSYIQTNDSVPKNETNIIELCKPNDSPSILAESNPRIKNYASLPSDESDSLRDMERIISPNIIVESTNPRNSNLEPISATISLPSRSKSNESPKNVLSKLKARKRVTLKNILEVCDQTRPVDLSRDGLFSFGLIAPNIDDLELNNAKTEPSININTSDTSVQINDSKSCCSHNDIEINKSSTISGDKKSLFQKSFLYKIGEASYSEVFSSLFDVSKSNSVAINASANLKATTDKIFENGTSIFAQREATNAYPTKGLVKVAFKIIPFGTKFGKSPSGDKQPTMIDLYMEIASSYGLSWVADNERLCLLRSRNSNSFKMGIDEQSLGSNFVKVYKVCICKGKFPKILTDIWDKWKEDNSSLCYNYRPDFYTKDQLYAVLVLEYGGEPLETAKLSNWKQAQSILRQLSLSLALAEHLVKFEHRDLHWGNIMVKKCDPKISFLYRNVSYVYETDELGNKIRSNKVKFTLVRIPSYGVQCTIIDYTLSRLDLSILKGFDFNLVTGDDQSLKDLDFFRSNNIFCEQDTELNGDNVFFVDMTDPNLFTGSGDIQYDVYRDMLKLAEKNWHDFFPKTNVLLHA</sequence>
<evidence type="ECO:0000256" key="3">
    <source>
        <dbReference type="ARBA" id="ARBA00022723"/>
    </source>
</evidence>
<keyword evidence="11" id="KW-0031">Aminopeptidase</keyword>
<dbReference type="Pfam" id="PF01321">
    <property type="entry name" value="Creatinase_N"/>
    <property type="match status" value="1"/>
</dbReference>
<gene>
    <name evidence="11" type="ORF">AYI70_g256</name>
</gene>
<dbReference type="Gene3D" id="3.30.200.20">
    <property type="entry name" value="Phosphorylase Kinase, domain 1"/>
    <property type="match status" value="1"/>
</dbReference>
<dbReference type="SUPFAM" id="SSF55920">
    <property type="entry name" value="Creatinase/aminopeptidase"/>
    <property type="match status" value="1"/>
</dbReference>
<dbReference type="Pfam" id="PF12330">
    <property type="entry name" value="Haspin_kinase"/>
    <property type="match status" value="1"/>
</dbReference>
<dbReference type="GO" id="GO:0070006">
    <property type="term" value="F:metalloaminopeptidase activity"/>
    <property type="evidence" value="ECO:0007669"/>
    <property type="project" value="InterPro"/>
</dbReference>
<dbReference type="EMBL" id="LSSN01000031">
    <property type="protein sequence ID" value="OMJ26337.1"/>
    <property type="molecule type" value="Genomic_DNA"/>
</dbReference>
<dbReference type="Gene3D" id="3.90.230.10">
    <property type="entry name" value="Creatinase/methionine aminopeptidase superfamily"/>
    <property type="match status" value="1"/>
</dbReference>
<feature type="domain" description="Peptidase M24" evidence="8">
    <location>
        <begin position="321"/>
        <end position="539"/>
    </location>
</feature>
<feature type="domain" description="Peptidase M24 C-terminal" evidence="10">
    <location>
        <begin position="552"/>
        <end position="600"/>
    </location>
</feature>
<dbReference type="InterPro" id="IPR000587">
    <property type="entry name" value="Creatinase_N"/>
</dbReference>
<feature type="compositionally biased region" description="Basic residues" evidence="7">
    <location>
        <begin position="722"/>
        <end position="741"/>
    </location>
</feature>
<feature type="region of interest" description="Disordered" evidence="7">
    <location>
        <begin position="613"/>
        <end position="688"/>
    </location>
</feature>
<evidence type="ECO:0000256" key="6">
    <source>
        <dbReference type="RuleBase" id="RU000590"/>
    </source>
</evidence>
<keyword evidence="4" id="KW-0378">Hydrolase</keyword>
<dbReference type="PANTHER" id="PTHR43763">
    <property type="entry name" value="XAA-PRO AMINOPEPTIDASE 1"/>
    <property type="match status" value="1"/>
</dbReference>
<dbReference type="Pfam" id="PF16188">
    <property type="entry name" value="Peptidase_M24_C"/>
    <property type="match status" value="1"/>
</dbReference>
<comment type="cofactor">
    <cofactor evidence="1">
        <name>Mn(2+)</name>
        <dbReference type="ChEBI" id="CHEBI:29035"/>
    </cofactor>
</comment>
<dbReference type="Gene3D" id="3.40.350.10">
    <property type="entry name" value="Creatinase/prolidase N-terminal domain"/>
    <property type="match status" value="2"/>
</dbReference>
<comment type="caution">
    <text evidence="11">The sequence shown here is derived from an EMBL/GenBank/DDBJ whole genome shotgun (WGS) entry which is preliminary data.</text>
</comment>
<keyword evidence="5" id="KW-0464">Manganese</keyword>
<dbReference type="InterPro" id="IPR033740">
    <property type="entry name" value="Pept_M24B"/>
</dbReference>
<dbReference type="PANTHER" id="PTHR43763:SF6">
    <property type="entry name" value="XAA-PRO AMINOPEPTIDASE 1"/>
    <property type="match status" value="1"/>
</dbReference>
<dbReference type="InterPro" id="IPR011009">
    <property type="entry name" value="Kinase-like_dom_sf"/>
</dbReference>
<dbReference type="InterPro" id="IPR050422">
    <property type="entry name" value="X-Pro_aminopeptidase_P"/>
</dbReference>
<evidence type="ECO:0000259" key="8">
    <source>
        <dbReference type="Pfam" id="PF00557"/>
    </source>
</evidence>
<protein>
    <submittedName>
        <fullName evidence="11">Putative Xaa-Pro aminopeptidase P</fullName>
    </submittedName>
</protein>
<dbReference type="PROSITE" id="PS00491">
    <property type="entry name" value="PROLINE_PEPTIDASE"/>
    <property type="match status" value="1"/>
</dbReference>
<dbReference type="OrthoDB" id="9995434at2759"/>
<keyword evidence="12" id="KW-1185">Reference proteome</keyword>
<proteinExistence type="inferred from homology"/>
<keyword evidence="3 6" id="KW-0479">Metal-binding</keyword>
<dbReference type="Gene3D" id="1.10.510.10">
    <property type="entry name" value="Transferase(Phosphotransferase) domain 1"/>
    <property type="match status" value="1"/>
</dbReference>
<keyword evidence="11" id="KW-0645">Protease</keyword>
<dbReference type="InterPro" id="IPR032416">
    <property type="entry name" value="Peptidase_M24_C"/>
</dbReference>